<reference evidence="2" key="1">
    <citation type="journal article" date="2018" name="Genome Biol. Evol.">
        <title>Genomics and development of Lentinus tigrinus, a white-rot wood-decaying mushroom with dimorphic fruiting bodies.</title>
        <authorList>
            <person name="Wu B."/>
            <person name="Xu Z."/>
            <person name="Knudson A."/>
            <person name="Carlson A."/>
            <person name="Chen N."/>
            <person name="Kovaka S."/>
            <person name="LaButti K."/>
            <person name="Lipzen A."/>
            <person name="Pennachio C."/>
            <person name="Riley R."/>
            <person name="Schakwitz W."/>
            <person name="Umezawa K."/>
            <person name="Ohm R.A."/>
            <person name="Grigoriev I.V."/>
            <person name="Nagy L.G."/>
            <person name="Gibbons J."/>
            <person name="Hibbett D."/>
        </authorList>
    </citation>
    <scope>NUCLEOTIDE SEQUENCE [LARGE SCALE GENOMIC DNA]</scope>
    <source>
        <strain evidence="2">ALCF2SS1-6</strain>
    </source>
</reference>
<keyword evidence="3" id="KW-1185">Reference proteome</keyword>
<gene>
    <name evidence="2" type="ORF">L227DRAFT_599004</name>
</gene>
<feature type="region of interest" description="Disordered" evidence="1">
    <location>
        <begin position="116"/>
        <end position="141"/>
    </location>
</feature>
<dbReference type="EMBL" id="ML122256">
    <property type="protein sequence ID" value="RPD63298.1"/>
    <property type="molecule type" value="Genomic_DNA"/>
</dbReference>
<feature type="region of interest" description="Disordered" evidence="1">
    <location>
        <begin position="1"/>
        <end position="59"/>
    </location>
</feature>
<evidence type="ECO:0000256" key="1">
    <source>
        <dbReference type="SAM" id="MobiDB-lite"/>
    </source>
</evidence>
<feature type="compositionally biased region" description="Basic and acidic residues" evidence="1">
    <location>
        <begin position="125"/>
        <end position="135"/>
    </location>
</feature>
<protein>
    <submittedName>
        <fullName evidence="2">Uncharacterized protein</fullName>
    </submittedName>
</protein>
<name>A0A5C2SJ45_9APHY</name>
<evidence type="ECO:0000313" key="3">
    <source>
        <dbReference type="Proteomes" id="UP000313359"/>
    </source>
</evidence>
<organism evidence="2 3">
    <name type="scientific">Lentinus tigrinus ALCF2SS1-6</name>
    <dbReference type="NCBI Taxonomy" id="1328759"/>
    <lineage>
        <taxon>Eukaryota</taxon>
        <taxon>Fungi</taxon>
        <taxon>Dikarya</taxon>
        <taxon>Basidiomycota</taxon>
        <taxon>Agaricomycotina</taxon>
        <taxon>Agaricomycetes</taxon>
        <taxon>Polyporales</taxon>
        <taxon>Polyporaceae</taxon>
        <taxon>Lentinus</taxon>
    </lineage>
</organism>
<proteinExistence type="predicted"/>
<accession>A0A5C2SJ45</accession>
<sequence length="141" mass="15086">MSMGDADAKFPGQHGAGLPPSPSRENPGQVYPQSDPKAAPAETIPGTGGERQPATSGVLGNPYVLEESFSRLDHALTDVISKFQREEKSVGAAPNEDALLRKFSNWRDELTQIRHGQKGVAGRESNADAARKQEEGGLFTD</sequence>
<dbReference type="AlphaFoldDB" id="A0A5C2SJ45"/>
<evidence type="ECO:0000313" key="2">
    <source>
        <dbReference type="EMBL" id="RPD63298.1"/>
    </source>
</evidence>
<dbReference type="OrthoDB" id="2560792at2759"/>
<dbReference type="Proteomes" id="UP000313359">
    <property type="component" value="Unassembled WGS sequence"/>
</dbReference>